<evidence type="ECO:0000313" key="10">
    <source>
        <dbReference type="WBParaSite" id="EVEC_0000964601-mRNA-1"/>
    </source>
</evidence>
<dbReference type="GO" id="GO:0004888">
    <property type="term" value="F:transmembrane signaling receptor activity"/>
    <property type="evidence" value="ECO:0007669"/>
    <property type="project" value="InterPro"/>
</dbReference>
<dbReference type="InterPro" id="IPR018000">
    <property type="entry name" value="Neurotransmitter_ion_chnl_CS"/>
</dbReference>
<name>A0A0N4VFW6_ENTVE</name>
<dbReference type="SUPFAM" id="SSF63712">
    <property type="entry name" value="Nicotinic receptor ligand binding domain-like"/>
    <property type="match status" value="1"/>
</dbReference>
<feature type="transmembrane region" description="Helical" evidence="5">
    <location>
        <begin position="297"/>
        <end position="322"/>
    </location>
</feature>
<dbReference type="Proteomes" id="UP000274131">
    <property type="component" value="Unassembled WGS sequence"/>
</dbReference>
<evidence type="ECO:0000313" key="9">
    <source>
        <dbReference type="Proteomes" id="UP000274131"/>
    </source>
</evidence>
<evidence type="ECO:0000256" key="2">
    <source>
        <dbReference type="ARBA" id="ARBA00022692"/>
    </source>
</evidence>
<organism evidence="10">
    <name type="scientific">Enterobius vermicularis</name>
    <name type="common">Human pinworm</name>
    <dbReference type="NCBI Taxonomy" id="51028"/>
    <lineage>
        <taxon>Eukaryota</taxon>
        <taxon>Metazoa</taxon>
        <taxon>Ecdysozoa</taxon>
        <taxon>Nematoda</taxon>
        <taxon>Chromadorea</taxon>
        <taxon>Rhabditida</taxon>
        <taxon>Spirurina</taxon>
        <taxon>Oxyuridomorpha</taxon>
        <taxon>Oxyuroidea</taxon>
        <taxon>Oxyuridae</taxon>
        <taxon>Enterobius</taxon>
    </lineage>
</organism>
<keyword evidence="9" id="KW-1185">Reference proteome</keyword>
<dbReference type="WBParaSite" id="EVEC_0000964601-mRNA-1">
    <property type="protein sequence ID" value="EVEC_0000964601-mRNA-1"/>
    <property type="gene ID" value="EVEC_0000964601"/>
</dbReference>
<comment type="similarity">
    <text evidence="5">Belongs to the ligand-gated ion channel (TC 1.A.9) family.</text>
</comment>
<dbReference type="AlphaFoldDB" id="A0A0N4VFW6"/>
<dbReference type="STRING" id="51028.A0A0N4VFW6"/>
<reference evidence="8 9" key="2">
    <citation type="submission" date="2018-10" db="EMBL/GenBank/DDBJ databases">
        <authorList>
            <consortium name="Pathogen Informatics"/>
        </authorList>
    </citation>
    <scope>NUCLEOTIDE SEQUENCE [LARGE SCALE GENOMIC DNA]</scope>
</reference>
<keyword evidence="3 5" id="KW-1133">Transmembrane helix</keyword>
<dbReference type="Gene3D" id="2.70.170.10">
    <property type="entry name" value="Neurotransmitter-gated ion-channel ligand-binding domain"/>
    <property type="match status" value="1"/>
</dbReference>
<evidence type="ECO:0000256" key="5">
    <source>
        <dbReference type="RuleBase" id="RU000687"/>
    </source>
</evidence>
<dbReference type="InterPro" id="IPR038050">
    <property type="entry name" value="Neuro_actylchol_rec"/>
</dbReference>
<dbReference type="InterPro" id="IPR036734">
    <property type="entry name" value="Neur_chan_lig-bd_sf"/>
</dbReference>
<sequence>ISKKKGSFFFFLDIISVFNVCCLVSEFYATSKRLTKYLMEKHNCNTPPENKVEVLYEIEVVHILSIEEIKNTMSVLVYIEERWYDKSLSWDPKQFSMLNTTWLPTDIIWVPDIIVFNMLEHTELLRSVRAPAQVDYTGLVKWSYPAIYTVMCAIYVHYFPFDEQKCYLEIASWGYDENKLRLNASSKQLLVHYTSNDEWALKYVGLKKSQFVHEDVAVSEIKLMIKVLRKPLYYMVSLVVPSYIISILSIAGLFAIFSTTNERQERFTLGVTATLTMAVLSLVVSEKTPHSSEQIPLLIWYFIYNVLVITIATISTSISMIIHSKGFAYSSKMPPKWALALFFIRESWFRKQVTYQNWYFKYF</sequence>
<dbReference type="SUPFAM" id="SSF90112">
    <property type="entry name" value="Neurotransmitter-gated ion-channel transmembrane pore"/>
    <property type="match status" value="1"/>
</dbReference>
<evidence type="ECO:0000256" key="4">
    <source>
        <dbReference type="ARBA" id="ARBA00023136"/>
    </source>
</evidence>
<feature type="transmembrane region" description="Helical" evidence="5">
    <location>
        <begin position="267"/>
        <end position="285"/>
    </location>
</feature>
<feature type="transmembrane region" description="Helical" evidence="5">
    <location>
        <begin position="232"/>
        <end position="255"/>
    </location>
</feature>
<feature type="transmembrane region" description="Helical" evidence="5">
    <location>
        <begin position="6"/>
        <end position="29"/>
    </location>
</feature>
<keyword evidence="5" id="KW-0407">Ion channel</keyword>
<dbReference type="PROSITE" id="PS00236">
    <property type="entry name" value="NEUROTR_ION_CHANNEL"/>
    <property type="match status" value="1"/>
</dbReference>
<dbReference type="GO" id="GO:0005230">
    <property type="term" value="F:extracellular ligand-gated monoatomic ion channel activity"/>
    <property type="evidence" value="ECO:0007669"/>
    <property type="project" value="InterPro"/>
</dbReference>
<accession>A0A0N4VFW6</accession>
<dbReference type="CDD" id="cd19051">
    <property type="entry name" value="LGIC_TM_cation"/>
    <property type="match status" value="1"/>
</dbReference>
<evidence type="ECO:0000256" key="1">
    <source>
        <dbReference type="ARBA" id="ARBA00004141"/>
    </source>
</evidence>
<evidence type="ECO:0000259" key="7">
    <source>
        <dbReference type="Pfam" id="PF02932"/>
    </source>
</evidence>
<keyword evidence="5" id="KW-0406">Ion transport</keyword>
<protein>
    <submittedName>
        <fullName evidence="10">Neur_chan_LBD domain-containing protein</fullName>
    </submittedName>
</protein>
<dbReference type="EMBL" id="UXUI01009784">
    <property type="protein sequence ID" value="VDD94305.1"/>
    <property type="molecule type" value="Genomic_DNA"/>
</dbReference>
<feature type="domain" description="Neurotransmitter-gated ion-channel transmembrane" evidence="7">
    <location>
        <begin position="239"/>
        <end position="325"/>
    </location>
</feature>
<dbReference type="PANTHER" id="PTHR18945">
    <property type="entry name" value="NEUROTRANSMITTER GATED ION CHANNEL"/>
    <property type="match status" value="1"/>
</dbReference>
<dbReference type="CDD" id="cd18989">
    <property type="entry name" value="LGIC_ECD_cation"/>
    <property type="match status" value="1"/>
</dbReference>
<comment type="subcellular location">
    <subcellularLocation>
        <location evidence="1">Membrane</location>
        <topology evidence="1">Multi-pass membrane protein</topology>
    </subcellularLocation>
</comment>
<dbReference type="Pfam" id="PF02931">
    <property type="entry name" value="Neur_chan_LBD"/>
    <property type="match status" value="1"/>
</dbReference>
<dbReference type="PRINTS" id="PR00252">
    <property type="entry name" value="NRIONCHANNEL"/>
</dbReference>
<dbReference type="GO" id="GO:0016020">
    <property type="term" value="C:membrane"/>
    <property type="evidence" value="ECO:0007669"/>
    <property type="project" value="UniProtKB-SubCell"/>
</dbReference>
<keyword evidence="5" id="KW-0813">Transport</keyword>
<keyword evidence="2 5" id="KW-0812">Transmembrane</keyword>
<gene>
    <name evidence="8" type="ORF">EVEC_LOCUS9056</name>
</gene>
<dbReference type="OrthoDB" id="410315at2759"/>
<dbReference type="InterPro" id="IPR036719">
    <property type="entry name" value="Neuro-gated_channel_TM_sf"/>
</dbReference>
<keyword evidence="4 5" id="KW-0472">Membrane</keyword>
<feature type="domain" description="Neurotransmitter-gated ion-channel ligand-binding" evidence="6">
    <location>
        <begin position="32"/>
        <end position="231"/>
    </location>
</feature>
<evidence type="ECO:0000313" key="8">
    <source>
        <dbReference type="EMBL" id="VDD94305.1"/>
    </source>
</evidence>
<dbReference type="InterPro" id="IPR006201">
    <property type="entry name" value="Neur_channel"/>
</dbReference>
<dbReference type="Gene3D" id="1.20.58.390">
    <property type="entry name" value="Neurotransmitter-gated ion-channel transmembrane domain"/>
    <property type="match status" value="1"/>
</dbReference>
<dbReference type="InterPro" id="IPR006202">
    <property type="entry name" value="Neur_chan_lig-bd"/>
</dbReference>
<dbReference type="FunFam" id="2.70.170.10:FF:000028">
    <property type="entry name" value="AcetylCholine Receptor"/>
    <property type="match status" value="1"/>
</dbReference>
<evidence type="ECO:0000256" key="3">
    <source>
        <dbReference type="ARBA" id="ARBA00022989"/>
    </source>
</evidence>
<reference evidence="10" key="1">
    <citation type="submission" date="2017-02" db="UniProtKB">
        <authorList>
            <consortium name="WormBaseParasite"/>
        </authorList>
    </citation>
    <scope>IDENTIFICATION</scope>
</reference>
<proteinExistence type="inferred from homology"/>
<dbReference type="InterPro" id="IPR006029">
    <property type="entry name" value="Neurotrans-gated_channel_TM"/>
</dbReference>
<dbReference type="Pfam" id="PF02932">
    <property type="entry name" value="Neur_chan_memb"/>
    <property type="match status" value="1"/>
</dbReference>
<evidence type="ECO:0000259" key="6">
    <source>
        <dbReference type="Pfam" id="PF02931"/>
    </source>
</evidence>